<dbReference type="PANTHER" id="PTHR44090">
    <property type="entry name" value="WD REPEAT-CONTAINING PROTEIN 61"/>
    <property type="match status" value="1"/>
</dbReference>
<dbReference type="InterPro" id="IPR051510">
    <property type="entry name" value="SKI8"/>
</dbReference>
<protein>
    <submittedName>
        <fullName evidence="4">WD40-repeat-containing domain</fullName>
    </submittedName>
</protein>
<comment type="caution">
    <text evidence="4">The sequence shown here is derived from an EMBL/GenBank/DDBJ whole genome shotgun (WGS) entry which is preliminary data.</text>
</comment>
<feature type="repeat" description="WD" evidence="3">
    <location>
        <begin position="299"/>
        <end position="333"/>
    </location>
</feature>
<name>A0A0V0QUE5_PSEPJ</name>
<dbReference type="Gene3D" id="2.130.10.10">
    <property type="entry name" value="YVTN repeat-like/Quinoprotein amine dehydrogenase"/>
    <property type="match status" value="2"/>
</dbReference>
<sequence length="343" mass="40461">MKLVNKIQHNDWVTNIKYTDKRLYTTQNDQIQNFQPKQVPFPTKSLYKENVTVFDLVYSDKLQEQITCMDVLQDKNMIALGFVNKFIKIIDTNNGTQYHIFQCSEAVNVLKFMHIKQGKNKQDLCYLFAGGMDNKIRVFDLFMGIQINVIQQHQYWIQNIVYDNKKEYLASGDQNGYMNLFKIQVNEVPTSVQKYTMNFQHLKTLRNSKNYYLAIRFQEFKKEKLLKLYTVSSDKILMIYDNISDKKENLMLENPVKIELPQDLYIGQFNSNCTYFIYGTSKGEVNFFDVNKKQNIFNIQAHEKSLFCLQISDQQDQILTGGMDKQAKIWELQPEFCADQVNL</sequence>
<reference evidence="4 5" key="1">
    <citation type="journal article" date="2015" name="Sci. Rep.">
        <title>Genome of the facultative scuticociliatosis pathogen Pseudocohnilembus persalinus provides insight into its virulence through horizontal gene transfer.</title>
        <authorList>
            <person name="Xiong J."/>
            <person name="Wang G."/>
            <person name="Cheng J."/>
            <person name="Tian M."/>
            <person name="Pan X."/>
            <person name="Warren A."/>
            <person name="Jiang C."/>
            <person name="Yuan D."/>
            <person name="Miao W."/>
        </authorList>
    </citation>
    <scope>NUCLEOTIDE SEQUENCE [LARGE SCALE GENOMIC DNA]</scope>
    <source>
        <strain evidence="4">36N120E</strain>
    </source>
</reference>
<dbReference type="PROSITE" id="PS00678">
    <property type="entry name" value="WD_REPEATS_1"/>
    <property type="match status" value="1"/>
</dbReference>
<dbReference type="InterPro" id="IPR036322">
    <property type="entry name" value="WD40_repeat_dom_sf"/>
</dbReference>
<dbReference type="PROSITE" id="PS50082">
    <property type="entry name" value="WD_REPEATS_2"/>
    <property type="match status" value="1"/>
</dbReference>
<evidence type="ECO:0000256" key="1">
    <source>
        <dbReference type="ARBA" id="ARBA00022574"/>
    </source>
</evidence>
<organism evidence="4 5">
    <name type="scientific">Pseudocohnilembus persalinus</name>
    <name type="common">Ciliate</name>
    <dbReference type="NCBI Taxonomy" id="266149"/>
    <lineage>
        <taxon>Eukaryota</taxon>
        <taxon>Sar</taxon>
        <taxon>Alveolata</taxon>
        <taxon>Ciliophora</taxon>
        <taxon>Intramacronucleata</taxon>
        <taxon>Oligohymenophorea</taxon>
        <taxon>Scuticociliatia</taxon>
        <taxon>Philasterida</taxon>
        <taxon>Pseudocohnilembidae</taxon>
        <taxon>Pseudocohnilembus</taxon>
    </lineage>
</organism>
<evidence type="ECO:0000313" key="5">
    <source>
        <dbReference type="Proteomes" id="UP000054937"/>
    </source>
</evidence>
<dbReference type="Proteomes" id="UP000054937">
    <property type="component" value="Unassembled WGS sequence"/>
</dbReference>
<evidence type="ECO:0000256" key="2">
    <source>
        <dbReference type="ARBA" id="ARBA00022737"/>
    </source>
</evidence>
<dbReference type="InterPro" id="IPR015943">
    <property type="entry name" value="WD40/YVTN_repeat-like_dom_sf"/>
</dbReference>
<dbReference type="PANTHER" id="PTHR44090:SF1">
    <property type="entry name" value="SUPERKILLER COMPLEX PROTEIN 8"/>
    <property type="match status" value="1"/>
</dbReference>
<gene>
    <name evidence="4" type="ORF">PPERSA_03794</name>
</gene>
<keyword evidence="1 3" id="KW-0853">WD repeat</keyword>
<dbReference type="AlphaFoldDB" id="A0A0V0QUE5"/>
<dbReference type="Pfam" id="PF00400">
    <property type="entry name" value="WD40"/>
    <property type="match status" value="1"/>
</dbReference>
<proteinExistence type="predicted"/>
<evidence type="ECO:0000313" key="4">
    <source>
        <dbReference type="EMBL" id="KRX05857.1"/>
    </source>
</evidence>
<dbReference type="InParanoid" id="A0A0V0QUE5"/>
<dbReference type="InterPro" id="IPR001680">
    <property type="entry name" value="WD40_rpt"/>
</dbReference>
<accession>A0A0V0QUE5</accession>
<evidence type="ECO:0000256" key="3">
    <source>
        <dbReference type="PROSITE-ProRule" id="PRU00221"/>
    </source>
</evidence>
<dbReference type="GO" id="GO:0016593">
    <property type="term" value="C:Cdc73/Paf1 complex"/>
    <property type="evidence" value="ECO:0007669"/>
    <property type="project" value="TreeGrafter"/>
</dbReference>
<dbReference type="InterPro" id="IPR019775">
    <property type="entry name" value="WD40_repeat_CS"/>
</dbReference>
<dbReference type="EMBL" id="LDAU01000103">
    <property type="protein sequence ID" value="KRX05857.1"/>
    <property type="molecule type" value="Genomic_DNA"/>
</dbReference>
<dbReference type="SUPFAM" id="SSF50978">
    <property type="entry name" value="WD40 repeat-like"/>
    <property type="match status" value="1"/>
</dbReference>
<keyword evidence="2" id="KW-0677">Repeat</keyword>
<keyword evidence="5" id="KW-1185">Reference proteome</keyword>
<dbReference type="PROSITE" id="PS50294">
    <property type="entry name" value="WD_REPEATS_REGION"/>
    <property type="match status" value="1"/>
</dbReference>
<dbReference type="SMART" id="SM00320">
    <property type="entry name" value="WD40"/>
    <property type="match status" value="5"/>
</dbReference>